<dbReference type="AlphaFoldDB" id="A0A402CZQ6"/>
<evidence type="ECO:0000256" key="2">
    <source>
        <dbReference type="ARBA" id="ARBA00022729"/>
    </source>
</evidence>
<organism evidence="6 7">
    <name type="scientific">Capsulimonas corticalis</name>
    <dbReference type="NCBI Taxonomy" id="2219043"/>
    <lineage>
        <taxon>Bacteria</taxon>
        <taxon>Bacillati</taxon>
        <taxon>Armatimonadota</taxon>
        <taxon>Armatimonadia</taxon>
        <taxon>Capsulimonadales</taxon>
        <taxon>Capsulimonadaceae</taxon>
        <taxon>Capsulimonas</taxon>
    </lineage>
</organism>
<keyword evidence="3" id="KW-0560">Oxidoreductase</keyword>
<reference evidence="6 7" key="1">
    <citation type="journal article" date="2019" name="Int. J. Syst. Evol. Microbiol.">
        <title>Capsulimonas corticalis gen. nov., sp. nov., an aerobic capsulated bacterium, of a novel bacterial order, Capsulimonadales ord. nov., of the class Armatimonadia of the phylum Armatimonadetes.</title>
        <authorList>
            <person name="Li J."/>
            <person name="Kudo C."/>
            <person name="Tonouchi A."/>
        </authorList>
    </citation>
    <scope>NUCLEOTIDE SEQUENCE [LARGE SCALE GENOMIC DNA]</scope>
    <source>
        <strain evidence="6 7">AX-7</strain>
    </source>
</reference>
<keyword evidence="7" id="KW-1185">Reference proteome</keyword>
<dbReference type="InterPro" id="IPR012336">
    <property type="entry name" value="Thioredoxin-like_fold"/>
</dbReference>
<evidence type="ECO:0000313" key="7">
    <source>
        <dbReference type="Proteomes" id="UP000287394"/>
    </source>
</evidence>
<keyword evidence="4" id="KW-1015">Disulfide bond</keyword>
<keyword evidence="5" id="KW-0676">Redox-active center</keyword>
<dbReference type="EMBL" id="AP025739">
    <property type="protein sequence ID" value="BDI33874.1"/>
    <property type="molecule type" value="Genomic_DNA"/>
</dbReference>
<dbReference type="InterPro" id="IPR036249">
    <property type="entry name" value="Thioredoxin-like_sf"/>
</dbReference>
<dbReference type="PANTHER" id="PTHR13887:SF14">
    <property type="entry name" value="DISULFIDE BOND FORMATION PROTEIN D"/>
    <property type="match status" value="1"/>
</dbReference>
<dbReference type="GO" id="GO:0016491">
    <property type="term" value="F:oxidoreductase activity"/>
    <property type="evidence" value="ECO:0007669"/>
    <property type="project" value="UniProtKB-KW"/>
</dbReference>
<dbReference type="PANTHER" id="PTHR13887">
    <property type="entry name" value="GLUTATHIONE S-TRANSFERASE KAPPA"/>
    <property type="match status" value="1"/>
</dbReference>
<name>A0A402CZQ6_9BACT</name>
<gene>
    <name evidence="6" type="ORF">CCAX7_59250</name>
</gene>
<dbReference type="Pfam" id="PF13462">
    <property type="entry name" value="Thioredoxin_4"/>
    <property type="match status" value="1"/>
</dbReference>
<evidence type="ECO:0000256" key="4">
    <source>
        <dbReference type="ARBA" id="ARBA00023157"/>
    </source>
</evidence>
<evidence type="ECO:0000256" key="1">
    <source>
        <dbReference type="ARBA" id="ARBA00005791"/>
    </source>
</evidence>
<sequence>MAQLSAPVTDQDFSRGPQDAAVTLVEYGDYDCPHCRQAYAIIEGIERQLGDRLRFVYRPFPRETRNSPGMRAAEAALAAGAQGRFWDIHRLLLAPEASLAEADLLRMPLLYPHVLKLDEDRFVRDMTDGVYAERVREYVHFGVEDGVRSTPTFFINGRRHDDYWDAETLLAAIEQAPAVV</sequence>
<keyword evidence="2" id="KW-0732">Signal</keyword>
<dbReference type="Proteomes" id="UP000287394">
    <property type="component" value="Chromosome"/>
</dbReference>
<comment type="similarity">
    <text evidence="1">Belongs to the thioredoxin family. DsbA subfamily.</text>
</comment>
<accession>A0A402CZQ6</accession>
<dbReference type="InterPro" id="IPR013766">
    <property type="entry name" value="Thioredoxin_domain"/>
</dbReference>
<dbReference type="KEGG" id="ccot:CCAX7_59250"/>
<proteinExistence type="inferred from homology"/>
<evidence type="ECO:0000313" key="6">
    <source>
        <dbReference type="EMBL" id="BDI33874.1"/>
    </source>
</evidence>
<dbReference type="OrthoDB" id="9780340at2"/>
<dbReference type="Gene3D" id="3.40.30.10">
    <property type="entry name" value="Glutaredoxin"/>
    <property type="match status" value="1"/>
</dbReference>
<dbReference type="PROSITE" id="PS51352">
    <property type="entry name" value="THIOREDOXIN_2"/>
    <property type="match status" value="1"/>
</dbReference>
<dbReference type="RefSeq" id="WP_119322797.1">
    <property type="nucleotide sequence ID" value="NZ_AP025739.1"/>
</dbReference>
<dbReference type="SUPFAM" id="SSF52833">
    <property type="entry name" value="Thioredoxin-like"/>
    <property type="match status" value="1"/>
</dbReference>
<dbReference type="FunCoup" id="A0A402CZQ6">
    <property type="interactions" value="4"/>
</dbReference>
<evidence type="ECO:0000256" key="3">
    <source>
        <dbReference type="ARBA" id="ARBA00023002"/>
    </source>
</evidence>
<protein>
    <submittedName>
        <fullName evidence="6">Uncharacterized protein</fullName>
    </submittedName>
</protein>
<evidence type="ECO:0000256" key="5">
    <source>
        <dbReference type="ARBA" id="ARBA00023284"/>
    </source>
</evidence>